<dbReference type="EMBL" id="CP070968">
    <property type="protein sequence ID" value="QSF54320.1"/>
    <property type="molecule type" value="Genomic_DNA"/>
</dbReference>
<accession>A0ABX7LNA8</accession>
<evidence type="ECO:0000313" key="2">
    <source>
        <dbReference type="Proteomes" id="UP000662957"/>
    </source>
</evidence>
<reference evidence="1 2" key="1">
    <citation type="submission" date="2021-02" db="EMBL/GenBank/DDBJ databases">
        <title>Brevundimonas sp. CS1 genome sequence.</title>
        <authorList>
            <person name="Lee K."/>
            <person name="Choi Y.-J."/>
            <person name="Son H.-R."/>
        </authorList>
    </citation>
    <scope>NUCLEOTIDE SEQUENCE [LARGE SCALE GENOMIC DNA]</scope>
    <source>
        <strain evidence="1 2">CS1</strain>
    </source>
</reference>
<sequence>MTHPSAKRIVGLYRDKADAGMTVEDDGAETPVWLARRAFLSAKWLLTIP</sequence>
<evidence type="ECO:0000313" key="1">
    <source>
        <dbReference type="EMBL" id="QSF54320.1"/>
    </source>
</evidence>
<proteinExistence type="predicted"/>
<protein>
    <submittedName>
        <fullName evidence="1">Uncharacterized protein</fullName>
    </submittedName>
</protein>
<keyword evidence="2" id="KW-1185">Reference proteome</keyword>
<gene>
    <name evidence="1" type="ORF">JX001_00320</name>
</gene>
<name>A0ABX7LNA8_9CAUL</name>
<dbReference type="Proteomes" id="UP000662957">
    <property type="component" value="Chromosome"/>
</dbReference>
<organism evidence="1 2">
    <name type="scientific">Brevundimonas fontaquae</name>
    <dbReference type="NCBI Taxonomy" id="2813778"/>
    <lineage>
        <taxon>Bacteria</taxon>
        <taxon>Pseudomonadati</taxon>
        <taxon>Pseudomonadota</taxon>
        <taxon>Alphaproteobacteria</taxon>
        <taxon>Caulobacterales</taxon>
        <taxon>Caulobacteraceae</taxon>
        <taxon>Brevundimonas</taxon>
    </lineage>
</organism>
<dbReference type="RefSeq" id="WP_205681826.1">
    <property type="nucleotide sequence ID" value="NZ_CP070968.1"/>
</dbReference>